<organism evidence="4 5">
    <name type="scientific">Silvanigrella paludirubra</name>
    <dbReference type="NCBI Taxonomy" id="2499159"/>
    <lineage>
        <taxon>Bacteria</taxon>
        <taxon>Pseudomonadati</taxon>
        <taxon>Bdellovibrionota</taxon>
        <taxon>Oligoflexia</taxon>
        <taxon>Silvanigrellales</taxon>
        <taxon>Silvanigrellaceae</taxon>
        <taxon>Silvanigrella</taxon>
    </lineage>
</organism>
<dbReference type="GO" id="GO:0006269">
    <property type="term" value="P:DNA replication, synthesis of primer"/>
    <property type="evidence" value="ECO:0007669"/>
    <property type="project" value="TreeGrafter"/>
</dbReference>
<proteinExistence type="predicted"/>
<dbReference type="SUPFAM" id="SSF55464">
    <property type="entry name" value="Origin of replication-binding domain, RBD-like"/>
    <property type="match status" value="1"/>
</dbReference>
<evidence type="ECO:0000313" key="4">
    <source>
        <dbReference type="EMBL" id="KAB8039158.1"/>
    </source>
</evidence>
<dbReference type="InterPro" id="IPR034151">
    <property type="entry name" value="TOPRIM_DnaG_bac"/>
</dbReference>
<dbReference type="Proteomes" id="UP000437748">
    <property type="component" value="Unassembled WGS sequence"/>
</dbReference>
<dbReference type="OrthoDB" id="5294128at2"/>
<keyword evidence="5" id="KW-1185">Reference proteome</keyword>
<dbReference type="Pfam" id="PF08751">
    <property type="entry name" value="TrwC"/>
    <property type="match status" value="1"/>
</dbReference>
<dbReference type="RefSeq" id="WP_153420557.1">
    <property type="nucleotide sequence ID" value="NZ_WFLM01000003.1"/>
</dbReference>
<evidence type="ECO:0000259" key="3">
    <source>
        <dbReference type="PROSITE" id="PS50880"/>
    </source>
</evidence>
<dbReference type="EMBL" id="WFLM01000003">
    <property type="protein sequence ID" value="KAB8039158.1"/>
    <property type="molecule type" value="Genomic_DNA"/>
</dbReference>
<dbReference type="Pfam" id="PF13155">
    <property type="entry name" value="Toprim_2"/>
    <property type="match status" value="1"/>
</dbReference>
<gene>
    <name evidence="4" type="ORF">GCL60_09895</name>
</gene>
<dbReference type="SUPFAM" id="SSF52540">
    <property type="entry name" value="P-loop containing nucleoside triphosphate hydrolases"/>
    <property type="match status" value="2"/>
</dbReference>
<dbReference type="InterPro" id="IPR013264">
    <property type="entry name" value="DNAG_N"/>
</dbReference>
<feature type="coiled-coil region" evidence="1">
    <location>
        <begin position="2232"/>
        <end position="2259"/>
    </location>
</feature>
<evidence type="ECO:0000256" key="2">
    <source>
        <dbReference type="SAM" id="MobiDB-lite"/>
    </source>
</evidence>
<dbReference type="SUPFAM" id="SSF56731">
    <property type="entry name" value="DNA primase core"/>
    <property type="match status" value="1"/>
</dbReference>
<dbReference type="Gene3D" id="3.90.980.10">
    <property type="entry name" value="DNA primase, catalytic core, N-terminal domain"/>
    <property type="match status" value="1"/>
</dbReference>
<dbReference type="InterPro" id="IPR014059">
    <property type="entry name" value="TraI/TrwC_relax"/>
</dbReference>
<dbReference type="Pfam" id="PF08275">
    <property type="entry name" value="DNAG_N"/>
    <property type="match status" value="1"/>
</dbReference>
<dbReference type="Gene3D" id="3.40.50.300">
    <property type="entry name" value="P-loop containing nucleotide triphosphate hydrolases"/>
    <property type="match status" value="1"/>
</dbReference>
<keyword evidence="1" id="KW-0175">Coiled coil</keyword>
<feature type="domain" description="Toprim" evidence="3">
    <location>
        <begin position="1750"/>
        <end position="1833"/>
    </location>
</feature>
<dbReference type="PROSITE" id="PS50880">
    <property type="entry name" value="TOPRIM"/>
    <property type="match status" value="1"/>
</dbReference>
<evidence type="ECO:0000313" key="5">
    <source>
        <dbReference type="Proteomes" id="UP000437748"/>
    </source>
</evidence>
<dbReference type="InterPro" id="IPR037068">
    <property type="entry name" value="DNA_primase_core_N_sf"/>
</dbReference>
<dbReference type="Gene3D" id="3.40.1360.10">
    <property type="match status" value="1"/>
</dbReference>
<dbReference type="InterPro" id="IPR006171">
    <property type="entry name" value="TOPRIM_dom"/>
</dbReference>
<feature type="region of interest" description="Disordered" evidence="2">
    <location>
        <begin position="2459"/>
        <end position="2482"/>
    </location>
</feature>
<dbReference type="InterPro" id="IPR050219">
    <property type="entry name" value="DnaG_primase"/>
</dbReference>
<dbReference type="Pfam" id="PF13604">
    <property type="entry name" value="AAA_30"/>
    <property type="match status" value="1"/>
</dbReference>
<protein>
    <submittedName>
        <fullName evidence="4">Relaxase domain-containing protein</fullName>
    </submittedName>
</protein>
<dbReference type="InterPro" id="IPR027417">
    <property type="entry name" value="P-loop_NTPase"/>
</dbReference>
<accession>A0A6N6VTF9</accession>
<dbReference type="NCBIfam" id="NF041492">
    <property type="entry name" value="MobF"/>
    <property type="match status" value="1"/>
</dbReference>
<feature type="compositionally biased region" description="Basic and acidic residues" evidence="2">
    <location>
        <begin position="2471"/>
        <end position="2482"/>
    </location>
</feature>
<name>A0A6N6VTF9_9BACT</name>
<dbReference type="PANTHER" id="PTHR30313:SF2">
    <property type="entry name" value="DNA PRIMASE"/>
    <property type="match status" value="1"/>
</dbReference>
<dbReference type="CDD" id="cd03364">
    <property type="entry name" value="TOPRIM_DnaG_primases"/>
    <property type="match status" value="1"/>
</dbReference>
<sequence>MLSVSNVSLSKGRSYYEKENYYSKESAKEHSQWHGKLASELGLTGQVDFKTFDNLLFGLDKNGKSISTNSVDSKLYREAEITKKERGNLEFSISKICEKHPFKESEYKKINEIIKFHTRHNKKITAGNKKTCLSQINNVIKKTKLSPLQKEEAKEAFKTILSSVTRPKERRAGYDLTFSAPKSVSVMGLVGKDNDLIKAHREAVFDVLNYIEAKYANTRTGDNLKREIENTKKLLIAQFEHNTSRENDPQLHTHCVVLNLIQRMDGEWRSLHADDFRNHSKLFGTIYQNQLAKRVYELGYDIAPDKDSTFKISNVPNELCEKFSKRRKQLIDLGVKDQKSARDLVYQDRAKKSENISAEEQLKKWIKETKEIGTDLSKIKGEIRKTQEIGVIKINEMIQDAFSEASKMKMAFKYEEAFQIFAKYSQGKIDLMKATETFEEQVSQKLIKLQNGMYITKEALELEQKTILNLENQQSVKSILNLESGILDNLIKEKAAFSSEKKNEIINEVFAKTKHLSPEASLHISEIMKHFIHDDKRLSFQENENIKSYLSEALKELKISKSEKKELKANLNLLIDKATELTEGQKEAIKQTLSTTDKHIIWLGAAGAGKTFSLSTVVEQAKLAGYQVEGFAQNKKAADILANETNMEVNTIASLLLKESEVSQSKNEKIWIIDEAGMVGTKLGHDFVERAKSENARLIIVGDNRQLSSPTAGHFLKLTTNHTNLKRVELNKSMRQKDENLAKGVEILNSMLFDKLSKQNYKSTGKTLINEAMGYFKNSIKEFKTEEARVINLVKEYLSMSPSEREKTLIVARTHRSIGEITNQIRENLKHEGFLKNEINTQTFTAVDLSGSKGKYASNYEVGNIMIFDADNKIYFENKTLNVIKNEEYKIIQTDFMNNIVTIQDKNGTLFSLNPAKFKYDKPPKSKEFSIIPVYKKSEIKICENDKLAWSKNDWKTSRINKKEFKVLSIDQTNHKMEIIYQNGKTENIDLKSMNFLQHNWAVTYNAAQGDTKKNVLGIIDGISSIEDIYTVFTRPTHNLKVFVESEEKLKAAMEVSRSKKTAMELVNSQKEEYLITKSNKMDFYDKYQRVVSVDKDKLFLSFAAPSDISSLLFSHEHLKENILSAHNKAIDQTLNKFNQLIGNEYLYNSKTNEILFDQNNFSNIPYLHTNIEVTRLKNQMDKSINHYAFMENQGILKNIYQSHLAENLNNIGISCFNENGILRAQDRNDHIHSLFSEDFEKNIKALEEKFKAKGFDKFSSAYEIEKTSKQYIDNNIRKLNLDKISKENINSYEKQYQKLEHDEIIKNTIHSLSKDLQVFNEVKLFETLLNESKGHISTEEINVIHAQILTNPNLRMVDYDKFGKMVFAHNDLKHDEAKILMHSATRNEDKNYSLSFERVMRRAENKKFSQEQIAALAHCTIDQGNVKFLSGLNDKEAKNVFIETTNLYKNNGYKVLNVYAGNQAHTETILDGNRDLHLGFLLNKIADKKISLDNKTVIILKDIGNNITQNASILFDLAKENGSKVIFHANEVDFKSGENKVYLKNLKSLAGINLKQRYTGIQKQKEFYLKQEQNKKQSFTNSLSSEKFSTNKKEVSKEEITKNHNIMNDIKSYYSNNLFLEQGKEALEYLTKRGFTHEQIKEFGFGLSFTKGIEDYANSKGYSKKDLISLSLISEKTDGTSYDFYRNRIMIPIHDENGQCLGFGGRIYRKYEIDKQVSKYINPKNNLLFDKKSTLFGLDSAKEHIQSSGKVYVVEGYMDAIAMQKAGIKNVVAVMGTALTKENIDLLSKSSKEVILLFDNDKAGYNAAKLSYLQAVQSNLLLSYTKLSTEKDPDEFIRKYGNEAFKKEIESNKIPLEYFVNTLYKNENIKADYGQILQWRREVLPSILNIADPIKRNLELKSASISLNQPITLMLEEKHYKYIPEAFLNPEEIEKRREYFNQVNKNKTQKIEFKPFDNTLKSKLQTKKIFHDNELNKGIHFEMKNKGLDFNNKSLKLDFINENKSLINNIKEIIELNEMMIHEKISNTNIIKENNIKIYKFIEKEYKNASPQEISEKLMNEQLEKQKEQKHANEFINPYFHSEKLLNEIKAGAIKEEVELIHKQFNNQNILNFLAFKYASEKINNVTELNTLNNYDNKVSTNDINIDNFKDYLQSYRLQKAVLYQEELKNHVRKTIQNDLEKDSDKSYKLNKLNMNEREFLINKVFPDQINRNVSLKENVETVDKKFNEIMNNKENTFESFNKNLNELDKNKQELIRNKTIEISKFSLEKSMEQYHLKQNLKSFEESIHQDIHSKVNNKELSNNVFLEVRKTMIKESKFMNTEEINPEKAYLQMAKKENIPKYKDIIEDINISKIESRIEQENKLKNTKPLEYKQEPSKLKSEFLNKIQNDDSLQIKNEKERDSFLNSLAQKAGIKFQYPSNEHTKNSIQRDTTFSNVKMNNEFNNHFSNNTMAIRNDEQKSKGKVILKTQEKTKGQEISK</sequence>
<dbReference type="NCBIfam" id="TIGR02686">
    <property type="entry name" value="relax_trwC"/>
    <property type="match status" value="1"/>
</dbReference>
<feature type="coiled-coil region" evidence="1">
    <location>
        <begin position="550"/>
        <end position="584"/>
    </location>
</feature>
<dbReference type="GO" id="GO:0005737">
    <property type="term" value="C:cytoplasm"/>
    <property type="evidence" value="ECO:0007669"/>
    <property type="project" value="TreeGrafter"/>
</dbReference>
<dbReference type="SMART" id="SM00493">
    <property type="entry name" value="TOPRIM"/>
    <property type="match status" value="1"/>
</dbReference>
<evidence type="ECO:0000256" key="1">
    <source>
        <dbReference type="SAM" id="Coils"/>
    </source>
</evidence>
<dbReference type="PANTHER" id="PTHR30313">
    <property type="entry name" value="DNA PRIMASE"/>
    <property type="match status" value="1"/>
</dbReference>
<reference evidence="4 5" key="1">
    <citation type="submission" date="2019-10" db="EMBL/GenBank/DDBJ databases">
        <title>New species of Slilvanegrellaceae.</title>
        <authorList>
            <person name="Pitt A."/>
            <person name="Hahn M.W."/>
        </authorList>
    </citation>
    <scope>NUCLEOTIDE SEQUENCE [LARGE SCALE GENOMIC DNA]</scope>
    <source>
        <strain evidence="4 5">SP-Ram-0.45-NSY-1</strain>
    </source>
</reference>
<dbReference type="InterPro" id="IPR014862">
    <property type="entry name" value="TrwC"/>
</dbReference>
<comment type="caution">
    <text evidence="4">The sequence shown here is derived from an EMBL/GenBank/DDBJ whole genome shotgun (WGS) entry which is preliminary data.</text>
</comment>